<dbReference type="EMBL" id="CADIKL010000074">
    <property type="protein sequence ID" value="CAB3809975.1"/>
    <property type="molecule type" value="Genomic_DNA"/>
</dbReference>
<gene>
    <name evidence="2" type="ORF">LMG28688_07108</name>
</gene>
<reference evidence="2 3" key="1">
    <citation type="submission" date="2020-04" db="EMBL/GenBank/DDBJ databases">
        <authorList>
            <person name="De Canck E."/>
        </authorList>
    </citation>
    <scope>NUCLEOTIDE SEQUENCE [LARGE SCALE GENOMIC DNA]</scope>
    <source>
        <strain evidence="2 3">LMG 28688</strain>
    </source>
</reference>
<proteinExistence type="predicted"/>
<sequence>MNALTHKGQTNELASTTSIADADHSSGNA</sequence>
<feature type="compositionally biased region" description="Polar residues" evidence="1">
    <location>
        <begin position="7"/>
        <end position="29"/>
    </location>
</feature>
<evidence type="ECO:0000313" key="3">
    <source>
        <dbReference type="Proteomes" id="UP000494119"/>
    </source>
</evidence>
<accession>A0A6J5H360</accession>
<evidence type="ECO:0000313" key="2">
    <source>
        <dbReference type="EMBL" id="CAB3809975.1"/>
    </source>
</evidence>
<dbReference type="AlphaFoldDB" id="A0A6J5H360"/>
<evidence type="ECO:0000256" key="1">
    <source>
        <dbReference type="SAM" id="MobiDB-lite"/>
    </source>
</evidence>
<keyword evidence="3" id="KW-1185">Reference proteome</keyword>
<name>A0A6J5H360_9BURK</name>
<dbReference type="Proteomes" id="UP000494119">
    <property type="component" value="Unassembled WGS sequence"/>
</dbReference>
<feature type="region of interest" description="Disordered" evidence="1">
    <location>
        <begin position="1"/>
        <end position="29"/>
    </location>
</feature>
<organism evidence="2 3">
    <name type="scientific">Paraburkholderia caffeinitolerans</name>
    <dbReference type="NCBI Taxonomy" id="1723730"/>
    <lineage>
        <taxon>Bacteria</taxon>
        <taxon>Pseudomonadati</taxon>
        <taxon>Pseudomonadota</taxon>
        <taxon>Betaproteobacteria</taxon>
        <taxon>Burkholderiales</taxon>
        <taxon>Burkholderiaceae</taxon>
        <taxon>Paraburkholderia</taxon>
    </lineage>
</organism>
<protein>
    <submittedName>
        <fullName evidence="2">Uncharacterized protein</fullName>
    </submittedName>
</protein>